<dbReference type="GO" id="GO:0003676">
    <property type="term" value="F:nucleic acid binding"/>
    <property type="evidence" value="ECO:0007669"/>
    <property type="project" value="InterPro"/>
</dbReference>
<dbReference type="Proteomes" id="UP000540685">
    <property type="component" value="Unassembled WGS sequence"/>
</dbReference>
<comment type="caution">
    <text evidence="3">The sequence shown here is derived from an EMBL/GenBank/DDBJ whole genome shotgun (WGS) entry which is preliminary data.</text>
</comment>
<proteinExistence type="predicted"/>
<dbReference type="EMBL" id="JACHMP010000001">
    <property type="protein sequence ID" value="MBB5821398.1"/>
    <property type="molecule type" value="Genomic_DNA"/>
</dbReference>
<protein>
    <submittedName>
        <fullName evidence="3">CspA family cold shock protein</fullName>
    </submittedName>
</protein>
<evidence type="ECO:0000256" key="1">
    <source>
        <dbReference type="SAM" id="MobiDB-lite"/>
    </source>
</evidence>
<evidence type="ECO:0000313" key="4">
    <source>
        <dbReference type="Proteomes" id="UP000540685"/>
    </source>
</evidence>
<evidence type="ECO:0000259" key="2">
    <source>
        <dbReference type="PROSITE" id="PS51857"/>
    </source>
</evidence>
<gene>
    <name evidence="3" type="ORF">F4562_004460</name>
</gene>
<organism evidence="3 4">
    <name type="scientific">Streptosporangium becharense</name>
    <dbReference type="NCBI Taxonomy" id="1816182"/>
    <lineage>
        <taxon>Bacteria</taxon>
        <taxon>Bacillati</taxon>
        <taxon>Actinomycetota</taxon>
        <taxon>Actinomycetes</taxon>
        <taxon>Streptosporangiales</taxon>
        <taxon>Streptosporangiaceae</taxon>
        <taxon>Streptosporangium</taxon>
    </lineage>
</organism>
<dbReference type="SUPFAM" id="SSF50249">
    <property type="entry name" value="Nucleic acid-binding proteins"/>
    <property type="match status" value="1"/>
</dbReference>
<dbReference type="InterPro" id="IPR002059">
    <property type="entry name" value="CSP_DNA-bd"/>
</dbReference>
<dbReference type="Pfam" id="PF00313">
    <property type="entry name" value="CSD"/>
    <property type="match status" value="1"/>
</dbReference>
<reference evidence="3 4" key="1">
    <citation type="submission" date="2020-08" db="EMBL/GenBank/DDBJ databases">
        <title>Sequencing the genomes of 1000 actinobacteria strains.</title>
        <authorList>
            <person name="Klenk H.-P."/>
        </authorList>
    </citation>
    <scope>NUCLEOTIDE SEQUENCE [LARGE SCALE GENOMIC DNA]</scope>
    <source>
        <strain evidence="3 4">DSM 46887</strain>
    </source>
</reference>
<feature type="region of interest" description="Disordered" evidence="1">
    <location>
        <begin position="81"/>
        <end position="110"/>
    </location>
</feature>
<dbReference type="Gene3D" id="2.40.50.140">
    <property type="entry name" value="Nucleic acid-binding proteins"/>
    <property type="match status" value="1"/>
</dbReference>
<dbReference type="PROSITE" id="PS51857">
    <property type="entry name" value="CSD_2"/>
    <property type="match status" value="1"/>
</dbReference>
<feature type="domain" description="CSD" evidence="2">
    <location>
        <begin position="6"/>
        <end position="75"/>
    </location>
</feature>
<name>A0A7W9MIC8_9ACTN</name>
<dbReference type="AlphaFoldDB" id="A0A7W9MIC8"/>
<accession>A0A7W9MIC8</accession>
<dbReference type="InterPro" id="IPR012340">
    <property type="entry name" value="NA-bd_OB-fold"/>
</dbReference>
<dbReference type="RefSeq" id="WP_184545845.1">
    <property type="nucleotide sequence ID" value="NZ_JACHMP010000001.1"/>
</dbReference>
<keyword evidence="4" id="KW-1185">Reference proteome</keyword>
<evidence type="ECO:0000313" key="3">
    <source>
        <dbReference type="EMBL" id="MBB5821398.1"/>
    </source>
</evidence>
<sequence length="110" mass="11652">MTNGETTSGVVVSWSDDEGWGSLRSADVPGDVFVHFSMIVDVAGHRSLTPGQHVRFTWERFPQDGFDFRAIEVFGGDGSVPEAAKSEAGSGDGAYASGLRISLDEETGSP</sequence>